<evidence type="ECO:0000256" key="6">
    <source>
        <dbReference type="ARBA" id="ARBA00022660"/>
    </source>
</evidence>
<keyword evidence="8" id="KW-0249">Electron transport</keyword>
<sequence length="102" mass="12504">MRVINLYRAWYRQVPYIVKEYAQSNMELSERELKSKLREEFYKHKNLTDLRLIDLVVHRGQNELIETAHLWKSDTHIMEYFQDTRTPKKSSYIEKFIDGHQD</sequence>
<evidence type="ECO:0000256" key="9">
    <source>
        <dbReference type="ARBA" id="ARBA00023128"/>
    </source>
</evidence>
<evidence type="ECO:0000256" key="7">
    <source>
        <dbReference type="ARBA" id="ARBA00022792"/>
    </source>
</evidence>
<organism evidence="14 15">
    <name type="scientific">Cichlidogyrus casuarinus</name>
    <dbReference type="NCBI Taxonomy" id="1844966"/>
    <lineage>
        <taxon>Eukaryota</taxon>
        <taxon>Metazoa</taxon>
        <taxon>Spiralia</taxon>
        <taxon>Lophotrochozoa</taxon>
        <taxon>Platyhelminthes</taxon>
        <taxon>Monogenea</taxon>
        <taxon>Monopisthocotylea</taxon>
        <taxon>Dactylogyridea</taxon>
        <taxon>Ancyrocephalidae</taxon>
        <taxon>Cichlidogyrus</taxon>
    </lineage>
</organism>
<name>A0ABD2QF66_9PLAT</name>
<keyword evidence="5" id="KW-0813">Transport</keyword>
<evidence type="ECO:0000256" key="12">
    <source>
        <dbReference type="ARBA" id="ARBA00032352"/>
    </source>
</evidence>
<dbReference type="InterPro" id="IPR016488">
    <property type="entry name" value="NADH_Ub_cplx-1_asu_su-6"/>
</dbReference>
<evidence type="ECO:0000313" key="14">
    <source>
        <dbReference type="EMBL" id="KAL3318190.1"/>
    </source>
</evidence>
<comment type="caution">
    <text evidence="14">The sequence shown here is derived from an EMBL/GenBank/DDBJ whole genome shotgun (WGS) entry which is preliminary data.</text>
</comment>
<dbReference type="AlphaFoldDB" id="A0ABD2QF66"/>
<dbReference type="InterPro" id="IPR045299">
    <property type="entry name" value="Complex1_LYR_NDUFA6_LYRM6"/>
</dbReference>
<evidence type="ECO:0000256" key="1">
    <source>
        <dbReference type="ARBA" id="ARBA00004443"/>
    </source>
</evidence>
<evidence type="ECO:0000313" key="15">
    <source>
        <dbReference type="Proteomes" id="UP001626550"/>
    </source>
</evidence>
<evidence type="ECO:0000256" key="10">
    <source>
        <dbReference type="ARBA" id="ARBA00023136"/>
    </source>
</evidence>
<keyword evidence="15" id="KW-1185">Reference proteome</keyword>
<evidence type="ECO:0000256" key="4">
    <source>
        <dbReference type="ARBA" id="ARBA00016386"/>
    </source>
</evidence>
<gene>
    <name evidence="14" type="primary">NDUFA6</name>
    <name evidence="14" type="ORF">Ciccas_003139</name>
</gene>
<keyword evidence="9" id="KW-0496">Mitochondrion</keyword>
<keyword evidence="7" id="KW-0999">Mitochondrion inner membrane</keyword>
<dbReference type="PANTHER" id="PTHR12964">
    <property type="entry name" value="NADH-UBIQUINONE OXIDOREDUCTASE B14 SUBUNIT"/>
    <property type="match status" value="1"/>
</dbReference>
<comment type="similarity">
    <text evidence="2">Belongs to the complex I LYR family.</text>
</comment>
<comment type="subcellular location">
    <subcellularLocation>
        <location evidence="1">Mitochondrion inner membrane</location>
        <topology evidence="1">Peripheral membrane protein</topology>
        <orientation evidence="1">Matrix side</orientation>
    </subcellularLocation>
</comment>
<dbReference type="PANTHER" id="PTHR12964:SF0">
    <property type="entry name" value="NADH DEHYDROGENASE [UBIQUINONE] 1 ALPHA SUBCOMPLEX SUBUNIT 6"/>
    <property type="match status" value="1"/>
</dbReference>
<protein>
    <recommendedName>
        <fullName evidence="4">NADH dehydrogenase [ubiquinone] 1 alpha subcomplex subunit 6</fullName>
    </recommendedName>
    <alternativeName>
        <fullName evidence="11">Complex I-B14</fullName>
    </alternativeName>
    <alternativeName>
        <fullName evidence="12">NADH-ubiquinone oxidoreductase B14 subunit</fullName>
    </alternativeName>
</protein>
<comment type="function">
    <text evidence="13">Accessory subunit of the mitochondrial membrane respiratory chain NADH dehydrogenase (Complex I), that is believed to be not involved in catalysis. Required for proper complex I assembly. Complex I functions in the transfer of electrons from NADH to the respiratory chain. The immediate electron acceptor for the enzyme is believed to be ubiquinone.</text>
</comment>
<evidence type="ECO:0000256" key="8">
    <source>
        <dbReference type="ARBA" id="ARBA00022982"/>
    </source>
</evidence>
<evidence type="ECO:0000256" key="11">
    <source>
        <dbReference type="ARBA" id="ARBA00030213"/>
    </source>
</evidence>
<dbReference type="EMBL" id="JBJKFK010000276">
    <property type="protein sequence ID" value="KAL3318190.1"/>
    <property type="molecule type" value="Genomic_DNA"/>
</dbReference>
<evidence type="ECO:0000256" key="13">
    <source>
        <dbReference type="ARBA" id="ARBA00046116"/>
    </source>
</evidence>
<dbReference type="GO" id="GO:0005743">
    <property type="term" value="C:mitochondrial inner membrane"/>
    <property type="evidence" value="ECO:0007669"/>
    <property type="project" value="UniProtKB-SubCell"/>
</dbReference>
<evidence type="ECO:0000256" key="3">
    <source>
        <dbReference type="ARBA" id="ARBA00011790"/>
    </source>
</evidence>
<keyword evidence="6" id="KW-0679">Respiratory chain</keyword>
<accession>A0ABD2QF66</accession>
<reference evidence="14 15" key="1">
    <citation type="submission" date="2024-11" db="EMBL/GenBank/DDBJ databases">
        <title>Adaptive evolution of stress response genes in parasites aligns with host niche diversity.</title>
        <authorList>
            <person name="Hahn C."/>
            <person name="Resl P."/>
        </authorList>
    </citation>
    <scope>NUCLEOTIDE SEQUENCE [LARGE SCALE GENOMIC DNA]</scope>
    <source>
        <strain evidence="14">EGGRZ-B1_66</strain>
        <tissue evidence="14">Body</tissue>
    </source>
</reference>
<evidence type="ECO:0000256" key="5">
    <source>
        <dbReference type="ARBA" id="ARBA00022448"/>
    </source>
</evidence>
<keyword evidence="10" id="KW-0472">Membrane</keyword>
<evidence type="ECO:0000256" key="2">
    <source>
        <dbReference type="ARBA" id="ARBA00009508"/>
    </source>
</evidence>
<proteinExistence type="inferred from homology"/>
<dbReference type="CDD" id="cd20266">
    <property type="entry name" value="Complex1_LYR_NDUFA6_LYRM6"/>
    <property type="match status" value="1"/>
</dbReference>
<comment type="subunit">
    <text evidence="3">Mammalian complex I is composed of 45 different subunits.</text>
</comment>
<dbReference type="Proteomes" id="UP001626550">
    <property type="component" value="Unassembled WGS sequence"/>
</dbReference>